<name>F5RJ96_9FIRM</name>
<dbReference type="OrthoDB" id="1668941at2"/>
<dbReference type="AlphaFoldDB" id="F5RJ96"/>
<proteinExistence type="predicted"/>
<evidence type="ECO:0008006" key="3">
    <source>
        <dbReference type="Google" id="ProtNLM"/>
    </source>
</evidence>
<accession>F5RJ96</accession>
<organism evidence="1 2">
    <name type="scientific">Centipeda periodontii DSM 2778</name>
    <dbReference type="NCBI Taxonomy" id="888060"/>
    <lineage>
        <taxon>Bacteria</taxon>
        <taxon>Bacillati</taxon>
        <taxon>Bacillota</taxon>
        <taxon>Negativicutes</taxon>
        <taxon>Selenomonadales</taxon>
        <taxon>Selenomonadaceae</taxon>
        <taxon>Centipeda</taxon>
    </lineage>
</organism>
<keyword evidence="2" id="KW-1185">Reference proteome</keyword>
<reference evidence="1 2" key="1">
    <citation type="submission" date="2011-04" db="EMBL/GenBank/DDBJ databases">
        <authorList>
            <person name="Muzny D."/>
            <person name="Qin X."/>
            <person name="Deng J."/>
            <person name="Jiang H."/>
            <person name="Liu Y."/>
            <person name="Qu J."/>
            <person name="Song X.-Z."/>
            <person name="Zhang L."/>
            <person name="Thornton R."/>
            <person name="Coyle M."/>
            <person name="Francisco L."/>
            <person name="Jackson L."/>
            <person name="Javaid M."/>
            <person name="Korchina V."/>
            <person name="Kovar C."/>
            <person name="Mata R."/>
            <person name="Mathew T."/>
            <person name="Ngo R."/>
            <person name="Nguyen L."/>
            <person name="Nguyen N."/>
            <person name="Okwuonu G."/>
            <person name="Ongeri F."/>
            <person name="Pham C."/>
            <person name="Simmons D."/>
            <person name="Wilczek-Boney K."/>
            <person name="Hale W."/>
            <person name="Jakkamsetti A."/>
            <person name="Pham P."/>
            <person name="Ruth R."/>
            <person name="San Lucas F."/>
            <person name="Warren J."/>
            <person name="Zhang J."/>
            <person name="Zhao Z."/>
            <person name="Zhou C."/>
            <person name="Zhu D."/>
            <person name="Lee S."/>
            <person name="Bess C."/>
            <person name="Blankenburg K."/>
            <person name="Forbes L."/>
            <person name="Fu Q."/>
            <person name="Gubbala S."/>
            <person name="Hirani K."/>
            <person name="Jayaseelan J.C."/>
            <person name="Lara F."/>
            <person name="Munidasa M."/>
            <person name="Palculict T."/>
            <person name="Patil S."/>
            <person name="Pu L.-L."/>
            <person name="Saada N."/>
            <person name="Tang L."/>
            <person name="Weissenberger G."/>
            <person name="Zhu Y."/>
            <person name="Hemphill L."/>
            <person name="Shang Y."/>
            <person name="Youmans B."/>
            <person name="Ayvaz T."/>
            <person name="Ross M."/>
            <person name="Santibanez J."/>
            <person name="Aqrawi P."/>
            <person name="Gross S."/>
            <person name="Joshi V."/>
            <person name="Fowler G."/>
            <person name="Nazareth L."/>
            <person name="Reid J."/>
            <person name="Worley K."/>
            <person name="Petrosino J."/>
            <person name="Highlander S."/>
            <person name="Gibbs R."/>
        </authorList>
    </citation>
    <scope>NUCLEOTIDE SEQUENCE [LARGE SCALE GENOMIC DNA]</scope>
    <source>
        <strain evidence="1 2">DSM 2778</strain>
    </source>
</reference>
<protein>
    <recommendedName>
        <fullName evidence="3">VWFA domain-containing protein</fullName>
    </recommendedName>
</protein>
<dbReference type="STRING" id="888060.HMPREF9081_0331"/>
<dbReference type="HOGENOM" id="CLU_080398_1_0_9"/>
<dbReference type="eggNOG" id="COG2304">
    <property type="taxonomic scope" value="Bacteria"/>
</dbReference>
<dbReference type="RefSeq" id="WP_006305162.1">
    <property type="nucleotide sequence ID" value="NZ_GL892076.1"/>
</dbReference>
<dbReference type="EMBL" id="AFHQ01000007">
    <property type="protein sequence ID" value="EGK62082.1"/>
    <property type="molecule type" value="Genomic_DNA"/>
</dbReference>
<dbReference type="Proteomes" id="UP000004067">
    <property type="component" value="Unassembled WGS sequence"/>
</dbReference>
<evidence type="ECO:0000313" key="1">
    <source>
        <dbReference type="EMBL" id="EGK62082.1"/>
    </source>
</evidence>
<sequence>MAEAKTNGQTELIFLMDVSEPMADFASDIIAGFNGMIARLREEETDILVTTWQFADFCLYVDERVPITADSVRMEQDFFERLRIMREQVARQAAPAPITLEDGKPGRRVLINAIGGVVCRARYVYKHYPENPARTMFVIITGGTDNASLYYWTPDRLRDLVERQEKEAGWTFILLGANIDAAQVARDLGLPAENAAQFACDAVGVRENFASLSRMTCAFAHTGIVGAGWKTKIGEHLAKTQSGRS</sequence>
<comment type="caution">
    <text evidence="1">The sequence shown here is derived from an EMBL/GenBank/DDBJ whole genome shotgun (WGS) entry which is preliminary data.</text>
</comment>
<gene>
    <name evidence="1" type="ORF">HMPREF9081_0331</name>
</gene>
<evidence type="ECO:0000313" key="2">
    <source>
        <dbReference type="Proteomes" id="UP000004067"/>
    </source>
</evidence>